<sequence>KAQEIELHTQLTICESVKKPLLTEKLRVIQNILNMYWLVENNIATFNIQDLCSLVEMQIQNKEEYIIFI</sequence>
<keyword evidence="2" id="KW-1185">Reference proteome</keyword>
<organism evidence="1 2">
    <name type="scientific">Gigaspora margarita</name>
    <dbReference type="NCBI Taxonomy" id="4874"/>
    <lineage>
        <taxon>Eukaryota</taxon>
        <taxon>Fungi</taxon>
        <taxon>Fungi incertae sedis</taxon>
        <taxon>Mucoromycota</taxon>
        <taxon>Glomeromycotina</taxon>
        <taxon>Glomeromycetes</taxon>
        <taxon>Diversisporales</taxon>
        <taxon>Gigasporaceae</taxon>
        <taxon>Gigaspora</taxon>
    </lineage>
</organism>
<name>A0ABN7WUX9_GIGMA</name>
<comment type="caution">
    <text evidence="1">The sequence shown here is derived from an EMBL/GenBank/DDBJ whole genome shotgun (WGS) entry which is preliminary data.</text>
</comment>
<feature type="non-terminal residue" evidence="1">
    <location>
        <position position="1"/>
    </location>
</feature>
<proteinExistence type="predicted"/>
<evidence type="ECO:0000313" key="2">
    <source>
        <dbReference type="Proteomes" id="UP000789901"/>
    </source>
</evidence>
<dbReference type="EMBL" id="CAJVQB010064848">
    <property type="protein sequence ID" value="CAG8841131.1"/>
    <property type="molecule type" value="Genomic_DNA"/>
</dbReference>
<protein>
    <submittedName>
        <fullName evidence="1">16557_t:CDS:1</fullName>
    </submittedName>
</protein>
<evidence type="ECO:0000313" key="1">
    <source>
        <dbReference type="EMBL" id="CAG8841131.1"/>
    </source>
</evidence>
<feature type="non-terminal residue" evidence="1">
    <location>
        <position position="69"/>
    </location>
</feature>
<gene>
    <name evidence="1" type="ORF">GMARGA_LOCUS35262</name>
</gene>
<dbReference type="Proteomes" id="UP000789901">
    <property type="component" value="Unassembled WGS sequence"/>
</dbReference>
<accession>A0ABN7WUX9</accession>
<reference evidence="1 2" key="1">
    <citation type="submission" date="2021-06" db="EMBL/GenBank/DDBJ databases">
        <authorList>
            <person name="Kallberg Y."/>
            <person name="Tangrot J."/>
            <person name="Rosling A."/>
        </authorList>
    </citation>
    <scope>NUCLEOTIDE SEQUENCE [LARGE SCALE GENOMIC DNA]</scope>
    <source>
        <strain evidence="1 2">120-4 pot B 10/14</strain>
    </source>
</reference>